<dbReference type="Proteomes" id="UP000193409">
    <property type="component" value="Unassembled WGS sequence"/>
</dbReference>
<keyword evidence="3" id="KW-0238">DNA-binding</keyword>
<dbReference type="InterPro" id="IPR005119">
    <property type="entry name" value="LysR_subst-bd"/>
</dbReference>
<evidence type="ECO:0000256" key="4">
    <source>
        <dbReference type="ARBA" id="ARBA00023163"/>
    </source>
</evidence>
<evidence type="ECO:0000256" key="1">
    <source>
        <dbReference type="ARBA" id="ARBA00009437"/>
    </source>
</evidence>
<dbReference type="InterPro" id="IPR036390">
    <property type="entry name" value="WH_DNA-bd_sf"/>
</dbReference>
<dbReference type="Pfam" id="PF00126">
    <property type="entry name" value="HTH_1"/>
    <property type="match status" value="1"/>
</dbReference>
<dbReference type="OrthoDB" id="9796526at2"/>
<gene>
    <name evidence="6" type="primary">dmlR_4</name>
    <name evidence="6" type="ORF">PSA7680_02204</name>
</gene>
<dbReference type="PROSITE" id="PS50931">
    <property type="entry name" value="HTH_LYSR"/>
    <property type="match status" value="1"/>
</dbReference>
<dbReference type="PANTHER" id="PTHR30537:SF3">
    <property type="entry name" value="TRANSCRIPTIONAL REGULATORY PROTEIN"/>
    <property type="match status" value="1"/>
</dbReference>
<dbReference type="SUPFAM" id="SSF46785">
    <property type="entry name" value="Winged helix' DNA-binding domain"/>
    <property type="match status" value="1"/>
</dbReference>
<dbReference type="Gene3D" id="1.10.10.10">
    <property type="entry name" value="Winged helix-like DNA-binding domain superfamily/Winged helix DNA-binding domain"/>
    <property type="match status" value="1"/>
</dbReference>
<comment type="similarity">
    <text evidence="1">Belongs to the LysR transcriptional regulatory family.</text>
</comment>
<evidence type="ECO:0000256" key="2">
    <source>
        <dbReference type="ARBA" id="ARBA00023015"/>
    </source>
</evidence>
<evidence type="ECO:0000313" key="6">
    <source>
        <dbReference type="EMBL" id="SLN43661.1"/>
    </source>
</evidence>
<evidence type="ECO:0000259" key="5">
    <source>
        <dbReference type="PROSITE" id="PS50931"/>
    </source>
</evidence>
<keyword evidence="7" id="KW-1185">Reference proteome</keyword>
<name>A0A1Y5SLP9_9RHOB</name>
<dbReference type="SUPFAM" id="SSF53850">
    <property type="entry name" value="Periplasmic binding protein-like II"/>
    <property type="match status" value="1"/>
</dbReference>
<dbReference type="Pfam" id="PF03466">
    <property type="entry name" value="LysR_substrate"/>
    <property type="match status" value="1"/>
</dbReference>
<dbReference type="GO" id="GO:0006351">
    <property type="term" value="P:DNA-templated transcription"/>
    <property type="evidence" value="ECO:0007669"/>
    <property type="project" value="TreeGrafter"/>
</dbReference>
<accession>A0A1Y5SLP9</accession>
<evidence type="ECO:0000313" key="7">
    <source>
        <dbReference type="Proteomes" id="UP000193409"/>
    </source>
</evidence>
<evidence type="ECO:0000256" key="3">
    <source>
        <dbReference type="ARBA" id="ARBA00023125"/>
    </source>
</evidence>
<feature type="domain" description="HTH lysR-type" evidence="5">
    <location>
        <begin position="3"/>
        <end position="60"/>
    </location>
</feature>
<dbReference type="InterPro" id="IPR058163">
    <property type="entry name" value="LysR-type_TF_proteobact-type"/>
</dbReference>
<organism evidence="6 7">
    <name type="scientific">Pseudoruegeria aquimaris</name>
    <dbReference type="NCBI Taxonomy" id="393663"/>
    <lineage>
        <taxon>Bacteria</taxon>
        <taxon>Pseudomonadati</taxon>
        <taxon>Pseudomonadota</taxon>
        <taxon>Alphaproteobacteria</taxon>
        <taxon>Rhodobacterales</taxon>
        <taxon>Roseobacteraceae</taxon>
        <taxon>Pseudoruegeria</taxon>
    </lineage>
</organism>
<dbReference type="RefSeq" id="WP_085868752.1">
    <property type="nucleotide sequence ID" value="NZ_FWFQ01000014.1"/>
</dbReference>
<sequence>MKDDWDDLRAVLMVVRHGALARAAKALGVNYTTVARRIAQAEEAYGVRFFERLPAGYVPTPEGLAAAEAAEAMAERETGLRLRLAGQDARLSGPLTVTAPSLLIASHLCTVFDAFTRAHPDVELRVLAANEVLNLNRREADLAVRISNDPGDTLTGRRLAQQHTAAFAAPELAERLAAEPGMPLEWIGFTFWDGPPKASRARHPEGRVRLRFDDMTAVIGAAKAGLGVARMPVFVGRAAGLVQVPVMPPQPYQDIWMVAHRDVWPAAKVAAMRALIVARFAGAEAEFLSRPDR</sequence>
<dbReference type="InterPro" id="IPR036388">
    <property type="entry name" value="WH-like_DNA-bd_sf"/>
</dbReference>
<dbReference type="EMBL" id="FWFQ01000014">
    <property type="protein sequence ID" value="SLN43661.1"/>
    <property type="molecule type" value="Genomic_DNA"/>
</dbReference>
<proteinExistence type="inferred from homology"/>
<dbReference type="GO" id="GO:0043565">
    <property type="term" value="F:sequence-specific DNA binding"/>
    <property type="evidence" value="ECO:0007669"/>
    <property type="project" value="TreeGrafter"/>
</dbReference>
<dbReference type="InterPro" id="IPR000847">
    <property type="entry name" value="LysR_HTH_N"/>
</dbReference>
<keyword evidence="2" id="KW-0805">Transcription regulation</keyword>
<protein>
    <submittedName>
        <fullName evidence="6">HTH-type transcriptional regulator DmlR</fullName>
    </submittedName>
</protein>
<dbReference type="AlphaFoldDB" id="A0A1Y5SLP9"/>
<dbReference type="GO" id="GO:0003700">
    <property type="term" value="F:DNA-binding transcription factor activity"/>
    <property type="evidence" value="ECO:0007669"/>
    <property type="project" value="InterPro"/>
</dbReference>
<dbReference type="PANTHER" id="PTHR30537">
    <property type="entry name" value="HTH-TYPE TRANSCRIPTIONAL REGULATOR"/>
    <property type="match status" value="1"/>
</dbReference>
<reference evidence="6 7" key="1">
    <citation type="submission" date="2017-03" db="EMBL/GenBank/DDBJ databases">
        <authorList>
            <person name="Afonso C.L."/>
            <person name="Miller P.J."/>
            <person name="Scott M.A."/>
            <person name="Spackman E."/>
            <person name="Goraichik I."/>
            <person name="Dimitrov K.M."/>
            <person name="Suarez D.L."/>
            <person name="Swayne D.E."/>
        </authorList>
    </citation>
    <scope>NUCLEOTIDE SEQUENCE [LARGE SCALE GENOMIC DNA]</scope>
    <source>
        <strain evidence="6 7">CECT 7680</strain>
    </source>
</reference>
<dbReference type="Gene3D" id="3.40.190.290">
    <property type="match status" value="1"/>
</dbReference>
<keyword evidence="4" id="KW-0804">Transcription</keyword>